<protein>
    <submittedName>
        <fullName evidence="2">Type IX secretion system membrane protein PorP/SprF</fullName>
    </submittedName>
</protein>
<sequence length="314" mass="34833">MKKIIYFLFLLILFNLAAIAQQDPQLSFNKLTQLTVNPGYAGSNSAVSGLILNRYQWSGFEGAPKTLIFSVESLVDLFGGKSGLGLNIISDELGFEKNILVNLNYAYLVQTSLGSLGIGTSLGIFNKAIDGDWSVPEGSYYVNPNSDGLIPSGSVSQVAYDLGFGLYLTNKDYFAGLSVTHLNQAKIEFSDMAYTFYTRHYYLSGGYRVQLSDPSFVLQPAVFVKTDLAGTQVDFNVDLVFRDRFWGGLGYRLDDAVIISVGVEMMSGLRLGYAYDLVLSALGRYSNGSHELYLNYSFDLKKNREKKYKSVRFL</sequence>
<dbReference type="RefSeq" id="WP_282591738.1">
    <property type="nucleotide sequence ID" value="NZ_JAPAAF010000012.1"/>
</dbReference>
<accession>A0AA42C8U7</accession>
<dbReference type="EMBL" id="JAPAAF010000012">
    <property type="protein sequence ID" value="MCW0483136.1"/>
    <property type="molecule type" value="Genomic_DNA"/>
</dbReference>
<organism evidence="2 3">
    <name type="scientific">Gaoshiqia sediminis</name>
    <dbReference type="NCBI Taxonomy" id="2986998"/>
    <lineage>
        <taxon>Bacteria</taxon>
        <taxon>Pseudomonadati</taxon>
        <taxon>Bacteroidota</taxon>
        <taxon>Bacteroidia</taxon>
        <taxon>Marinilabiliales</taxon>
        <taxon>Prolixibacteraceae</taxon>
        <taxon>Gaoshiqia</taxon>
    </lineage>
</organism>
<dbReference type="Pfam" id="PF11751">
    <property type="entry name" value="PorP_SprF"/>
    <property type="match status" value="1"/>
</dbReference>
<dbReference type="AlphaFoldDB" id="A0AA42C8U7"/>
<evidence type="ECO:0000313" key="3">
    <source>
        <dbReference type="Proteomes" id="UP001163821"/>
    </source>
</evidence>
<feature type="chain" id="PRO_5041316767" evidence="1">
    <location>
        <begin position="21"/>
        <end position="314"/>
    </location>
</feature>
<comment type="caution">
    <text evidence="2">The sequence shown here is derived from an EMBL/GenBank/DDBJ whole genome shotgun (WGS) entry which is preliminary data.</text>
</comment>
<dbReference type="InterPro" id="IPR019861">
    <property type="entry name" value="PorP/SprF_Bacteroidetes"/>
</dbReference>
<dbReference type="NCBIfam" id="TIGR03519">
    <property type="entry name" value="T9SS_PorP_fam"/>
    <property type="match status" value="1"/>
</dbReference>
<keyword evidence="3" id="KW-1185">Reference proteome</keyword>
<name>A0AA42C8U7_9BACT</name>
<evidence type="ECO:0000313" key="2">
    <source>
        <dbReference type="EMBL" id="MCW0483136.1"/>
    </source>
</evidence>
<reference evidence="2" key="1">
    <citation type="submission" date="2022-10" db="EMBL/GenBank/DDBJ databases">
        <title>Gaoshiqiia sediminis gen. nov., sp. nov., isolated from coastal sediment.</title>
        <authorList>
            <person name="Yu W.X."/>
            <person name="Mu D.S."/>
            <person name="Du J.Z."/>
            <person name="Liang Y.Q."/>
        </authorList>
    </citation>
    <scope>NUCLEOTIDE SEQUENCE</scope>
    <source>
        <strain evidence="2">A06</strain>
    </source>
</reference>
<dbReference type="Proteomes" id="UP001163821">
    <property type="component" value="Unassembled WGS sequence"/>
</dbReference>
<feature type="signal peptide" evidence="1">
    <location>
        <begin position="1"/>
        <end position="20"/>
    </location>
</feature>
<proteinExistence type="predicted"/>
<evidence type="ECO:0000256" key="1">
    <source>
        <dbReference type="SAM" id="SignalP"/>
    </source>
</evidence>
<keyword evidence="1" id="KW-0732">Signal</keyword>
<gene>
    <name evidence="2" type="ORF">N2K84_10375</name>
</gene>